<keyword evidence="4" id="KW-1185">Reference proteome</keyword>
<feature type="compositionally biased region" description="Polar residues" evidence="2">
    <location>
        <begin position="1100"/>
        <end position="1123"/>
    </location>
</feature>
<feature type="compositionally biased region" description="Polar residues" evidence="2">
    <location>
        <begin position="883"/>
        <end position="896"/>
    </location>
</feature>
<dbReference type="InterPro" id="IPR010285">
    <property type="entry name" value="DNA_helicase_pif1-like_DEAD"/>
</dbReference>
<dbReference type="CDD" id="cd18037">
    <property type="entry name" value="DEXSc_Pif1_like"/>
    <property type="match status" value="1"/>
</dbReference>
<sequence length="1190" mass="132086">MACLSEEQRHVCDLANEYNIFITGRAGSGKSVVLRQVIANMEARFGKEGVAVVAPTGKAALLIDGRTIHSFFCLGLGQKEASVIYQQVLADNASFLRIQQVQVLICDEVSMLSASLFSKVDSLLKLVKGNSLPFGGVRLVLAGDFFQLPPIDKRDDHTPDYCFLQESWQKAVDLCVFLSGVFRQDDPKFLEMLEHLRLGRRTPACLDLLENLTRPIPKVDVRLYSLKQDMHVYNQQKLDQMEGSEKRFAAQDMGRKKGNLDSLCQAPFVLCLKPGAPVVLLQNLFDISPRLVNGLGGTVSGFSNGHPVVTFDTGETHTIQPHMFGFYDNGQLIAARLQYPLQLGFSMTVHKSQGSSIQHLEIADVHMFAPGQQYTAYTRATSPNTLRVLPGYNKYALKPHTHVIHFYESSVRLLADLVTPRVSKSILSSTPVQESVSGPSDNVDVTCVRHEQTYDPIHVPDGYDTRSILHLFNEDVGPFPNLLNYVANLDPNNEGIQSMVAYLIFRTEEMFSDGVTVDKKKGVDVIPRKAFTSHISKILTIVDEQETRGRWGLISSTIPSEVANTLLNRLVTVIYKHVAKIRDPVSEMKEKLEGELQGIQPDTTHFDMSKQNCGKVRYLMGWAVFRLIANLDTELKSALKTAAKSSGANEAKIAELRQMKALCCALRADHATLQVKSRFPYSLEHVNRKNRGGLFFVNDNLFLFGMSLESLCGKLFKVETVDILGKEATMILSGIVKNNALLKTLFLQYLDQNYSPAVHISLSHTPIPVPDTIETNSSSPFGQSETGPHVDSDTIETISSSPFGQSETGPHVDSDTFETISSSPFGQSETGPHVDSDTIETNSSSPFGQSETGPHVDSDTIETISSSPFGQSETGPHVDSDTFETISSSPFGQSETGPLVDSDTIETNSSSPLGQSETGPHVDSNTFETNSSSPFGQSETVKEKVYERIIEKYLHMRNKEFLRPLMEKLNTHKETALRPALQAQAKKNTQLTFRTFLDDKTDKKDFTHLHLKSLATKGVDSFTIFTVVQLKLLLFCYGKAIKSQSKEHVKSMLCEEVRKNEHMLYPDELNSKNLDIIKKGNVPNAASQSVESQGSEDNDLQNMQSPEGATPGNETNQTATQDTHAIRQRARRFNPSHEQLETLTQDHINGNPVCLHQVRANQFGVLPSQIKRWHTSFKKRNTVARTEGNS</sequence>
<organism evidence="4 5">
    <name type="scientific">Branchiostoma floridae</name>
    <name type="common">Florida lancelet</name>
    <name type="synonym">Amphioxus</name>
    <dbReference type="NCBI Taxonomy" id="7739"/>
    <lineage>
        <taxon>Eukaryota</taxon>
        <taxon>Metazoa</taxon>
        <taxon>Chordata</taxon>
        <taxon>Cephalochordata</taxon>
        <taxon>Leptocardii</taxon>
        <taxon>Amphioxiformes</taxon>
        <taxon>Branchiostomatidae</taxon>
        <taxon>Branchiostoma</taxon>
    </lineage>
</organism>
<feature type="domain" description="DNA helicase Pif1-like DEAD-box helicase" evidence="3">
    <location>
        <begin position="3"/>
        <end position="190"/>
    </location>
</feature>
<protein>
    <recommendedName>
        <fullName evidence="1">ATP-dependent DNA helicase</fullName>
        <ecNumber evidence="1">5.6.2.3</ecNumber>
    </recommendedName>
</protein>
<feature type="compositionally biased region" description="Polar residues" evidence="2">
    <location>
        <begin position="861"/>
        <end position="874"/>
    </location>
</feature>
<dbReference type="GO" id="GO:0005524">
    <property type="term" value="F:ATP binding"/>
    <property type="evidence" value="ECO:0007669"/>
    <property type="project" value="UniProtKB-KW"/>
</dbReference>
<feature type="compositionally biased region" description="Polar residues" evidence="2">
    <location>
        <begin position="1084"/>
        <end position="1093"/>
    </location>
</feature>
<name>A0A9J7KI78_BRAFL</name>
<keyword evidence="1" id="KW-0378">Hydrolase</keyword>
<dbReference type="GO" id="GO:0000723">
    <property type="term" value="P:telomere maintenance"/>
    <property type="evidence" value="ECO:0007669"/>
    <property type="project" value="InterPro"/>
</dbReference>
<evidence type="ECO:0000313" key="5">
    <source>
        <dbReference type="RefSeq" id="XP_035660788.1"/>
    </source>
</evidence>
<evidence type="ECO:0000313" key="4">
    <source>
        <dbReference type="Proteomes" id="UP000001554"/>
    </source>
</evidence>
<dbReference type="InterPro" id="IPR051055">
    <property type="entry name" value="PIF1_helicase"/>
</dbReference>
<feature type="compositionally biased region" description="Polar residues" evidence="2">
    <location>
        <begin position="817"/>
        <end position="830"/>
    </location>
</feature>
<dbReference type="InterPro" id="IPR027417">
    <property type="entry name" value="P-loop_NTPase"/>
</dbReference>
<feature type="compositionally biased region" description="Polar residues" evidence="2">
    <location>
        <begin position="839"/>
        <end position="852"/>
    </location>
</feature>
<dbReference type="EC" id="5.6.2.3" evidence="1"/>
<dbReference type="CDD" id="cd18809">
    <property type="entry name" value="SF1_C_RecD"/>
    <property type="match status" value="1"/>
</dbReference>
<dbReference type="GeneID" id="118405394"/>
<evidence type="ECO:0000313" key="6">
    <source>
        <dbReference type="RefSeq" id="XP_035660796.1"/>
    </source>
</evidence>
<dbReference type="KEGG" id="bfo:118405394"/>
<feature type="compositionally biased region" description="Polar residues" evidence="2">
    <location>
        <begin position="905"/>
        <end position="939"/>
    </location>
</feature>
<dbReference type="GO" id="GO:0006310">
    <property type="term" value="P:DNA recombination"/>
    <property type="evidence" value="ECO:0007669"/>
    <property type="project" value="UniProtKB-KW"/>
</dbReference>
<dbReference type="Pfam" id="PF05970">
    <property type="entry name" value="PIF1"/>
    <property type="match status" value="1"/>
</dbReference>
<keyword evidence="1" id="KW-0067">ATP-binding</keyword>
<dbReference type="AlphaFoldDB" id="A0A9J7KI78"/>
<proteinExistence type="inferred from homology"/>
<feature type="region of interest" description="Disordered" evidence="2">
    <location>
        <begin position="1084"/>
        <end position="1125"/>
    </location>
</feature>
<keyword evidence="1" id="KW-0347">Helicase</keyword>
<feature type="compositionally biased region" description="Polar residues" evidence="2">
    <location>
        <begin position="795"/>
        <end position="808"/>
    </location>
</feature>
<reference evidence="5 6" key="2">
    <citation type="submission" date="2025-04" db="UniProtKB">
        <authorList>
            <consortium name="RefSeq"/>
        </authorList>
    </citation>
    <scope>IDENTIFICATION</scope>
    <source>
        <strain evidence="5 6">S238N-H82</strain>
        <tissue evidence="5 6">Testes</tissue>
    </source>
</reference>
<dbReference type="PANTHER" id="PTHR47642">
    <property type="entry name" value="ATP-DEPENDENT DNA HELICASE"/>
    <property type="match status" value="1"/>
</dbReference>
<dbReference type="SUPFAM" id="SSF52540">
    <property type="entry name" value="P-loop containing nucleoside triphosphate hydrolases"/>
    <property type="match status" value="2"/>
</dbReference>
<dbReference type="RefSeq" id="XP_035660788.1">
    <property type="nucleotide sequence ID" value="XM_035804895.1"/>
</dbReference>
<gene>
    <name evidence="5 6" type="primary">LOC118405394</name>
</gene>
<evidence type="ECO:0000259" key="3">
    <source>
        <dbReference type="Pfam" id="PF05970"/>
    </source>
</evidence>
<dbReference type="OMA" id="ETHARWR"/>
<dbReference type="Gene3D" id="3.40.50.300">
    <property type="entry name" value="P-loop containing nucleotide triphosphate hydrolases"/>
    <property type="match status" value="1"/>
</dbReference>
<keyword evidence="1" id="KW-0227">DNA damage</keyword>
<keyword evidence="1" id="KW-0234">DNA repair</keyword>
<keyword evidence="1" id="KW-0547">Nucleotide-binding</keyword>
<comment type="cofactor">
    <cofactor evidence="1">
        <name>Mg(2+)</name>
        <dbReference type="ChEBI" id="CHEBI:18420"/>
    </cofactor>
</comment>
<accession>A0A9J7KI78</accession>
<comment type="catalytic activity">
    <reaction evidence="1">
        <text>ATP + H2O = ADP + phosphate + H(+)</text>
        <dbReference type="Rhea" id="RHEA:13065"/>
        <dbReference type="ChEBI" id="CHEBI:15377"/>
        <dbReference type="ChEBI" id="CHEBI:15378"/>
        <dbReference type="ChEBI" id="CHEBI:30616"/>
        <dbReference type="ChEBI" id="CHEBI:43474"/>
        <dbReference type="ChEBI" id="CHEBI:456216"/>
        <dbReference type="EC" id="5.6.2.3"/>
    </reaction>
</comment>
<evidence type="ECO:0000256" key="2">
    <source>
        <dbReference type="SAM" id="MobiDB-lite"/>
    </source>
</evidence>
<reference evidence="4" key="1">
    <citation type="journal article" date="2020" name="Nat. Ecol. Evol.">
        <title>Deeply conserved synteny resolves early events in vertebrate evolution.</title>
        <authorList>
            <person name="Simakov O."/>
            <person name="Marletaz F."/>
            <person name="Yue J.X."/>
            <person name="O'Connell B."/>
            <person name="Jenkins J."/>
            <person name="Brandt A."/>
            <person name="Calef R."/>
            <person name="Tung C.H."/>
            <person name="Huang T.K."/>
            <person name="Schmutz J."/>
            <person name="Satoh N."/>
            <person name="Yu J.K."/>
            <person name="Putnam N.H."/>
            <person name="Green R.E."/>
            <person name="Rokhsar D.S."/>
        </authorList>
    </citation>
    <scope>NUCLEOTIDE SEQUENCE [LARGE SCALE GENOMIC DNA]</scope>
    <source>
        <strain evidence="4">S238N-H82</strain>
    </source>
</reference>
<dbReference type="GO" id="GO:0043139">
    <property type="term" value="F:5'-3' DNA helicase activity"/>
    <property type="evidence" value="ECO:0007669"/>
    <property type="project" value="UniProtKB-EC"/>
</dbReference>
<keyword evidence="1" id="KW-0233">DNA recombination</keyword>
<dbReference type="Proteomes" id="UP000001554">
    <property type="component" value="Chromosome 2"/>
</dbReference>
<feature type="region of interest" description="Disordered" evidence="2">
    <location>
        <begin position="771"/>
        <end position="940"/>
    </location>
</feature>
<feature type="compositionally biased region" description="Polar residues" evidence="2">
    <location>
        <begin position="773"/>
        <end position="786"/>
    </location>
</feature>
<dbReference type="GO" id="GO:0016787">
    <property type="term" value="F:hydrolase activity"/>
    <property type="evidence" value="ECO:0007669"/>
    <property type="project" value="UniProtKB-KW"/>
</dbReference>
<dbReference type="OrthoDB" id="272985at2759"/>
<comment type="similarity">
    <text evidence="1">Belongs to the helicase family.</text>
</comment>
<dbReference type="PANTHER" id="PTHR47642:SF7">
    <property type="entry name" value="ATP-DEPENDENT DNA HELICASE PIF1"/>
    <property type="match status" value="1"/>
</dbReference>
<dbReference type="GO" id="GO:0006281">
    <property type="term" value="P:DNA repair"/>
    <property type="evidence" value="ECO:0007669"/>
    <property type="project" value="UniProtKB-KW"/>
</dbReference>
<dbReference type="RefSeq" id="XP_035660796.1">
    <property type="nucleotide sequence ID" value="XM_035804903.1"/>
</dbReference>
<evidence type="ECO:0000256" key="1">
    <source>
        <dbReference type="RuleBase" id="RU363044"/>
    </source>
</evidence>